<protein>
    <submittedName>
        <fullName evidence="4">ABC transporter substrate-binding protein</fullName>
    </submittedName>
</protein>
<dbReference type="RefSeq" id="WP_358362750.1">
    <property type="nucleotide sequence ID" value="NZ_JBEZFP010000147.1"/>
</dbReference>
<name>A0ABV3DT76_9ACTN</name>
<reference evidence="4 5" key="1">
    <citation type="submission" date="2024-06" db="EMBL/GenBank/DDBJ databases">
        <title>The Natural Products Discovery Center: Release of the First 8490 Sequenced Strains for Exploring Actinobacteria Biosynthetic Diversity.</title>
        <authorList>
            <person name="Kalkreuter E."/>
            <person name="Kautsar S.A."/>
            <person name="Yang D."/>
            <person name="Bader C.D."/>
            <person name="Teijaro C.N."/>
            <person name="Fluegel L."/>
            <person name="Davis C.M."/>
            <person name="Simpson J.R."/>
            <person name="Lauterbach L."/>
            <person name="Steele A.D."/>
            <person name="Gui C."/>
            <person name="Meng S."/>
            <person name="Li G."/>
            <person name="Viehrig K."/>
            <person name="Ye F."/>
            <person name="Su P."/>
            <person name="Kiefer A.F."/>
            <person name="Nichols A."/>
            <person name="Cepeda A.J."/>
            <person name="Yan W."/>
            <person name="Fan B."/>
            <person name="Jiang Y."/>
            <person name="Adhikari A."/>
            <person name="Zheng C.-J."/>
            <person name="Schuster L."/>
            <person name="Cowan T.M."/>
            <person name="Smanski M.J."/>
            <person name="Chevrette M.G."/>
            <person name="De Carvalho L.P.S."/>
            <person name="Shen B."/>
        </authorList>
    </citation>
    <scope>NUCLEOTIDE SEQUENCE [LARGE SCALE GENOMIC DNA]</scope>
    <source>
        <strain evidence="4 5">NPDC048946</strain>
    </source>
</reference>
<dbReference type="InterPro" id="IPR030678">
    <property type="entry name" value="Peptide/Ni-bd"/>
</dbReference>
<gene>
    <name evidence="4" type="ORF">AB0C36_36360</name>
</gene>
<evidence type="ECO:0000313" key="5">
    <source>
        <dbReference type="Proteomes" id="UP001551482"/>
    </source>
</evidence>
<evidence type="ECO:0000256" key="1">
    <source>
        <dbReference type="ARBA" id="ARBA00022729"/>
    </source>
</evidence>
<organism evidence="4 5">
    <name type="scientific">Streptodolium elevatio</name>
    <dbReference type="NCBI Taxonomy" id="3157996"/>
    <lineage>
        <taxon>Bacteria</taxon>
        <taxon>Bacillati</taxon>
        <taxon>Actinomycetota</taxon>
        <taxon>Actinomycetes</taxon>
        <taxon>Kitasatosporales</taxon>
        <taxon>Streptomycetaceae</taxon>
        <taxon>Streptodolium</taxon>
    </lineage>
</organism>
<dbReference type="SUPFAM" id="SSF53850">
    <property type="entry name" value="Periplasmic binding protein-like II"/>
    <property type="match status" value="1"/>
</dbReference>
<dbReference type="PANTHER" id="PTHR30290:SF38">
    <property type="entry name" value="D,D-DIPEPTIDE-BINDING PERIPLASMIC PROTEIN DDPA-RELATED"/>
    <property type="match status" value="1"/>
</dbReference>
<feature type="region of interest" description="Disordered" evidence="2">
    <location>
        <begin position="1"/>
        <end position="30"/>
    </location>
</feature>
<dbReference type="Gene3D" id="3.40.190.10">
    <property type="entry name" value="Periplasmic binding protein-like II"/>
    <property type="match status" value="1"/>
</dbReference>
<dbReference type="PANTHER" id="PTHR30290">
    <property type="entry name" value="PERIPLASMIC BINDING COMPONENT OF ABC TRANSPORTER"/>
    <property type="match status" value="1"/>
</dbReference>
<evidence type="ECO:0000256" key="2">
    <source>
        <dbReference type="SAM" id="MobiDB-lite"/>
    </source>
</evidence>
<dbReference type="Pfam" id="PF00496">
    <property type="entry name" value="SBP_bac_5"/>
    <property type="match status" value="1"/>
</dbReference>
<sequence>MTPMFPISPMTPTTRPTRVPPTRRLAQPTSVSRRVFSAGVLSSALAASVAACGGGGNDSAGAPAADPTAPAVRGGTATLMLSLEANGFDPAAVNPTGITYGTRMAAVFDVLVYADQRNGEVRPQLAESLTTPDGGTTWVLRLRPGVLFSDGTTLDADAVRFNWARAADPGVRSPQFRIAKDLRLAVTDPVTLTVSLPAPNPHFDGVVARSLAFVGSPKAIAADPAGFAANPVGAGPFVLASWTRGSQMVFERNPRYWQPERPYLDRLVVRTALDERQQVETVASGGADLLLASAATQAGAARDAGLGVAETVTAGGLLIVFNTTRAPFDDVRARQAFAAALDTSDLVKTVYGRELPGSTGLFPAGTLYAAPDARQPGQDRARAQALLDELATAGKPLRFTFTALNSPASRKTAEYIQSRLLTLKNVQMDIRAVDGPGYQSGVIVNRDFQASLFSVSFTDPEPALSELLRGGGPANLGGWRDAEADRALDEARTAVDAGVRAAAYARVQRIAAEQVPVWTYLDACSATAYRRQITGITMFGDACLLPDRLGRTG</sequence>
<dbReference type="PIRSF" id="PIRSF002741">
    <property type="entry name" value="MppA"/>
    <property type="match status" value="1"/>
</dbReference>
<dbReference type="CDD" id="cd00995">
    <property type="entry name" value="PBP2_NikA_DppA_OppA_like"/>
    <property type="match status" value="1"/>
</dbReference>
<feature type="domain" description="Solute-binding protein family 5" evidence="3">
    <location>
        <begin position="120"/>
        <end position="467"/>
    </location>
</feature>
<dbReference type="Gene3D" id="3.10.105.10">
    <property type="entry name" value="Dipeptide-binding Protein, Domain 3"/>
    <property type="match status" value="1"/>
</dbReference>
<feature type="compositionally biased region" description="Low complexity" evidence="2">
    <location>
        <begin position="10"/>
        <end position="24"/>
    </location>
</feature>
<keyword evidence="1" id="KW-0732">Signal</keyword>
<dbReference type="EMBL" id="JBEZFP010000147">
    <property type="protein sequence ID" value="MEU8138959.1"/>
    <property type="molecule type" value="Genomic_DNA"/>
</dbReference>
<proteinExistence type="predicted"/>
<evidence type="ECO:0000313" key="4">
    <source>
        <dbReference type="EMBL" id="MEU8138959.1"/>
    </source>
</evidence>
<dbReference type="InterPro" id="IPR000914">
    <property type="entry name" value="SBP_5_dom"/>
</dbReference>
<comment type="caution">
    <text evidence="4">The sequence shown here is derived from an EMBL/GenBank/DDBJ whole genome shotgun (WGS) entry which is preliminary data.</text>
</comment>
<evidence type="ECO:0000259" key="3">
    <source>
        <dbReference type="Pfam" id="PF00496"/>
    </source>
</evidence>
<dbReference type="InterPro" id="IPR039424">
    <property type="entry name" value="SBP_5"/>
</dbReference>
<accession>A0ABV3DT76</accession>
<dbReference type="Proteomes" id="UP001551482">
    <property type="component" value="Unassembled WGS sequence"/>
</dbReference>
<keyword evidence="5" id="KW-1185">Reference proteome</keyword>